<dbReference type="OrthoDB" id="9808843at2"/>
<dbReference type="SUPFAM" id="SSF46894">
    <property type="entry name" value="C-terminal effector domain of the bipartite response regulators"/>
    <property type="match status" value="1"/>
</dbReference>
<reference evidence="9" key="2">
    <citation type="submission" date="2015-05" db="EMBL/GenBank/DDBJ databases">
        <title>Complete genome sequence of Corynebacterium testudinoris DSM 44614, recovered from necrotic lesions in the mouth of a tortoise.</title>
        <authorList>
            <person name="Ruckert C."/>
            <person name="Albersmeier A."/>
            <person name="Winkler A."/>
            <person name="Tauch A."/>
        </authorList>
    </citation>
    <scope>NUCLEOTIDE SEQUENCE [LARGE SCALE GENOMIC DNA]</scope>
    <source>
        <strain evidence="9">DSM 44614</strain>
    </source>
</reference>
<dbReference type="Pfam" id="PF00072">
    <property type="entry name" value="Response_reg"/>
    <property type="match status" value="1"/>
</dbReference>
<dbReference type="InterPro" id="IPR001789">
    <property type="entry name" value="Sig_transdc_resp-reg_receiver"/>
</dbReference>
<evidence type="ECO:0000259" key="7">
    <source>
        <dbReference type="PROSITE" id="PS50110"/>
    </source>
</evidence>
<dbReference type="KEGG" id="cted:CTEST_10165"/>
<feature type="domain" description="Response regulatory" evidence="7">
    <location>
        <begin position="2"/>
        <end position="118"/>
    </location>
</feature>
<dbReference type="Pfam" id="PF00196">
    <property type="entry name" value="GerE"/>
    <property type="match status" value="1"/>
</dbReference>
<protein>
    <submittedName>
        <fullName evidence="8">Two component transcriptional regulator, LuxR family</fullName>
    </submittedName>
</protein>
<dbReference type="SUPFAM" id="SSF52172">
    <property type="entry name" value="CheY-like"/>
    <property type="match status" value="1"/>
</dbReference>
<evidence type="ECO:0000256" key="2">
    <source>
        <dbReference type="ARBA" id="ARBA00023015"/>
    </source>
</evidence>
<reference evidence="8 9" key="1">
    <citation type="journal article" date="2015" name="Genome Announc.">
        <title>Complete Genome Sequence of the Type Strain Corynebacterium testudinoris DSM 44614, Recovered from Necrotic Lesions in the Mouth of a Tortoise.</title>
        <authorList>
            <person name="Ruckert C."/>
            <person name="Kriete M."/>
            <person name="Jaenicke S."/>
            <person name="Winkler A."/>
            <person name="Tauch A."/>
        </authorList>
    </citation>
    <scope>NUCLEOTIDE SEQUENCE [LARGE SCALE GENOMIC DNA]</scope>
    <source>
        <strain evidence="8 9">DSM 44614</strain>
    </source>
</reference>
<dbReference type="AlphaFoldDB" id="A0A0G3HBY4"/>
<dbReference type="InterPro" id="IPR058245">
    <property type="entry name" value="NreC/VraR/RcsB-like_REC"/>
</dbReference>
<dbReference type="GO" id="GO:0003677">
    <property type="term" value="F:DNA binding"/>
    <property type="evidence" value="ECO:0007669"/>
    <property type="project" value="UniProtKB-KW"/>
</dbReference>
<dbReference type="PRINTS" id="PR00038">
    <property type="entry name" value="HTHLUXR"/>
</dbReference>
<keyword evidence="4" id="KW-0804">Transcription</keyword>
<dbReference type="PROSITE" id="PS50043">
    <property type="entry name" value="HTH_LUXR_2"/>
    <property type="match status" value="1"/>
</dbReference>
<feature type="modified residue" description="4-aspartylphosphate" evidence="5">
    <location>
        <position position="53"/>
    </location>
</feature>
<dbReference type="PATRIC" id="fig|136857.5.peg.2020"/>
<dbReference type="GO" id="GO:0000160">
    <property type="term" value="P:phosphorelay signal transduction system"/>
    <property type="evidence" value="ECO:0007669"/>
    <property type="project" value="InterPro"/>
</dbReference>
<dbReference type="InterPro" id="IPR011006">
    <property type="entry name" value="CheY-like_superfamily"/>
</dbReference>
<proteinExistence type="predicted"/>
<evidence type="ECO:0000313" key="9">
    <source>
        <dbReference type="Proteomes" id="UP000035540"/>
    </source>
</evidence>
<evidence type="ECO:0000256" key="5">
    <source>
        <dbReference type="PROSITE-ProRule" id="PRU00169"/>
    </source>
</evidence>
<dbReference type="Gene3D" id="3.40.50.2300">
    <property type="match status" value="1"/>
</dbReference>
<feature type="domain" description="HTH luxR-type" evidence="6">
    <location>
        <begin position="148"/>
        <end position="213"/>
    </location>
</feature>
<evidence type="ECO:0000259" key="6">
    <source>
        <dbReference type="PROSITE" id="PS50043"/>
    </source>
</evidence>
<dbReference type="SMART" id="SM00421">
    <property type="entry name" value="HTH_LUXR"/>
    <property type="match status" value="1"/>
</dbReference>
<gene>
    <name evidence="8" type="ORF">CTEST_10165</name>
</gene>
<dbReference type="SMART" id="SM00448">
    <property type="entry name" value="REC"/>
    <property type="match status" value="1"/>
</dbReference>
<evidence type="ECO:0000256" key="3">
    <source>
        <dbReference type="ARBA" id="ARBA00023125"/>
    </source>
</evidence>
<keyword evidence="2" id="KW-0805">Transcription regulation</keyword>
<keyword evidence="9" id="KW-1185">Reference proteome</keyword>
<accession>A0A0G3HBY4</accession>
<dbReference type="CDD" id="cd06170">
    <property type="entry name" value="LuxR_C_like"/>
    <property type="match status" value="1"/>
</dbReference>
<evidence type="ECO:0000313" key="8">
    <source>
        <dbReference type="EMBL" id="AKK09458.1"/>
    </source>
</evidence>
<dbReference type="EMBL" id="CP011545">
    <property type="protein sequence ID" value="AKK09458.1"/>
    <property type="molecule type" value="Genomic_DNA"/>
</dbReference>
<dbReference type="RefSeq" id="WP_047253618.1">
    <property type="nucleotide sequence ID" value="NZ_CP011545.1"/>
</dbReference>
<dbReference type="InterPro" id="IPR039420">
    <property type="entry name" value="WalR-like"/>
</dbReference>
<dbReference type="PROSITE" id="PS50110">
    <property type="entry name" value="RESPONSE_REGULATORY"/>
    <property type="match status" value="1"/>
</dbReference>
<sequence>MKIALVDDQPLFLHGISQIIGSQSDMELMWQATNGADALDKAQLQPVDVVVMDVQMPILDGISATAQLAEIAPETKSIILTTFDDEEYVLGGLAAGASGFILKDAEPEVLLESIRTVFRGDAVISPRATNRIIHRLQEPQITKVSATDQQRLSDLTSREHEILVAIAKGWTNAEICERFFISMPTVKTHVGRVMAKTNSRDRVHIALLAYRAGLVSREDLLES</sequence>
<evidence type="ECO:0000256" key="4">
    <source>
        <dbReference type="ARBA" id="ARBA00023163"/>
    </source>
</evidence>
<dbReference type="STRING" id="136857.CTEST_10165"/>
<keyword evidence="3" id="KW-0238">DNA-binding</keyword>
<dbReference type="PANTHER" id="PTHR43214">
    <property type="entry name" value="TWO-COMPONENT RESPONSE REGULATOR"/>
    <property type="match status" value="1"/>
</dbReference>
<dbReference type="PANTHER" id="PTHR43214:SF24">
    <property type="entry name" value="TRANSCRIPTIONAL REGULATORY PROTEIN NARL-RELATED"/>
    <property type="match status" value="1"/>
</dbReference>
<dbReference type="CDD" id="cd17535">
    <property type="entry name" value="REC_NarL-like"/>
    <property type="match status" value="1"/>
</dbReference>
<keyword evidence="1 5" id="KW-0597">Phosphoprotein</keyword>
<dbReference type="GO" id="GO:0006355">
    <property type="term" value="P:regulation of DNA-templated transcription"/>
    <property type="evidence" value="ECO:0007669"/>
    <property type="project" value="InterPro"/>
</dbReference>
<dbReference type="Proteomes" id="UP000035540">
    <property type="component" value="Chromosome"/>
</dbReference>
<dbReference type="InterPro" id="IPR016032">
    <property type="entry name" value="Sig_transdc_resp-reg_C-effctor"/>
</dbReference>
<evidence type="ECO:0000256" key="1">
    <source>
        <dbReference type="ARBA" id="ARBA00022553"/>
    </source>
</evidence>
<name>A0A0G3HBY4_9CORY</name>
<dbReference type="InterPro" id="IPR000792">
    <property type="entry name" value="Tscrpt_reg_LuxR_C"/>
</dbReference>
<organism evidence="8 9">
    <name type="scientific">Corynebacterium testudinoris</name>
    <dbReference type="NCBI Taxonomy" id="136857"/>
    <lineage>
        <taxon>Bacteria</taxon>
        <taxon>Bacillati</taxon>
        <taxon>Actinomycetota</taxon>
        <taxon>Actinomycetes</taxon>
        <taxon>Mycobacteriales</taxon>
        <taxon>Corynebacteriaceae</taxon>
        <taxon>Corynebacterium</taxon>
    </lineage>
</organism>